<dbReference type="Proteomes" id="UP000537326">
    <property type="component" value="Unassembled WGS sequence"/>
</dbReference>
<protein>
    <recommendedName>
        <fullName evidence="4">DUF1015 domain-containing protein</fullName>
    </recommendedName>
</protein>
<evidence type="ECO:0000256" key="1">
    <source>
        <dbReference type="SAM" id="MobiDB-lite"/>
    </source>
</evidence>
<feature type="region of interest" description="Disordered" evidence="1">
    <location>
        <begin position="324"/>
        <end position="343"/>
    </location>
</feature>
<name>A0A7Y9YDW7_9ACTN</name>
<evidence type="ECO:0008006" key="4">
    <source>
        <dbReference type="Google" id="ProtNLM"/>
    </source>
</evidence>
<accession>A0A7Y9YDW7</accession>
<dbReference type="InterPro" id="IPR008323">
    <property type="entry name" value="UCP033563"/>
</dbReference>
<evidence type="ECO:0000313" key="3">
    <source>
        <dbReference type="Proteomes" id="UP000537326"/>
    </source>
</evidence>
<keyword evidence="3" id="KW-1185">Reference proteome</keyword>
<dbReference type="Pfam" id="PF06245">
    <property type="entry name" value="DUF1015"/>
    <property type="match status" value="1"/>
</dbReference>
<evidence type="ECO:0000313" key="2">
    <source>
        <dbReference type="EMBL" id="NYI10423.1"/>
    </source>
</evidence>
<gene>
    <name evidence="2" type="ORF">BKA05_001938</name>
</gene>
<reference evidence="2 3" key="1">
    <citation type="submission" date="2020-07" db="EMBL/GenBank/DDBJ databases">
        <title>Sequencing the genomes of 1000 actinobacteria strains.</title>
        <authorList>
            <person name="Klenk H.-P."/>
        </authorList>
    </citation>
    <scope>NUCLEOTIDE SEQUENCE [LARGE SCALE GENOMIC DNA]</scope>
    <source>
        <strain evidence="2 3">DSM 18248</strain>
    </source>
</reference>
<dbReference type="EMBL" id="JACBZI010000001">
    <property type="protein sequence ID" value="NYI10423.1"/>
    <property type="molecule type" value="Genomic_DNA"/>
</dbReference>
<dbReference type="AlphaFoldDB" id="A0A7Y9YDW7"/>
<dbReference type="RefSeq" id="WP_179531265.1">
    <property type="nucleotide sequence ID" value="NZ_BAAAPP010000003.1"/>
</dbReference>
<organism evidence="2 3">
    <name type="scientific">Nocardioides marinus</name>
    <dbReference type="NCBI Taxonomy" id="374514"/>
    <lineage>
        <taxon>Bacteria</taxon>
        <taxon>Bacillati</taxon>
        <taxon>Actinomycetota</taxon>
        <taxon>Actinomycetes</taxon>
        <taxon>Propionibacteriales</taxon>
        <taxon>Nocardioidaceae</taxon>
        <taxon>Nocardioides</taxon>
    </lineage>
</organism>
<dbReference type="PANTHER" id="PTHR36454:SF1">
    <property type="entry name" value="DUF1015 DOMAIN-CONTAINING PROTEIN"/>
    <property type="match status" value="1"/>
</dbReference>
<comment type="caution">
    <text evidence="2">The sequence shown here is derived from an EMBL/GenBank/DDBJ whole genome shotgun (WGS) entry which is preliminary data.</text>
</comment>
<proteinExistence type="predicted"/>
<dbReference type="PANTHER" id="PTHR36454">
    <property type="entry name" value="LMO2823 PROTEIN"/>
    <property type="match status" value="1"/>
</dbReference>
<sequence length="343" mass="37060">MDESDPAVTPPPLAGPFRLHTFRPRGRPDVGTRTLFVHEWTASGFTVRGVVGLLDLTGGHCPSARAVVLPHERVHADQVHQLAGRMARGRVDTAPILLAHRGPVALRSLLDEVCSEPPRLVRNLRDQRHRVWALSRPSELELVAAELAGTSALLADGHHRYAAHLRLQRSGTRGSDRALSVLVDHEDTPLHLGAIHRVLPGPVLHVARRQGWGVVTVGTGSPLREVAPGRVVVWEAGLTHVLTLPPTPGPPGGSGLVTTATMPVLAVERMLAQLPTGDTSYHHEAEAALAEAGRRDRSALLLPAPTLDEVLSIVRQGRLLPEKATSFQPKPRPGLLTRRLRDV</sequence>